<evidence type="ECO:0000313" key="19">
    <source>
        <dbReference type="Proteomes" id="UP001162164"/>
    </source>
</evidence>
<dbReference type="InterPro" id="IPR036028">
    <property type="entry name" value="SH3-like_dom_sf"/>
</dbReference>
<comment type="similarity">
    <text evidence="3">Belongs to the SH3RF family.</text>
</comment>
<keyword evidence="7" id="KW-0479">Metal-binding</keyword>
<dbReference type="InterPro" id="IPR017907">
    <property type="entry name" value="Znf_RING_CS"/>
</dbReference>
<evidence type="ECO:0000259" key="16">
    <source>
        <dbReference type="PROSITE" id="PS50002"/>
    </source>
</evidence>
<keyword evidence="6" id="KW-0808">Transferase</keyword>
<keyword evidence="12" id="KW-0832">Ubl conjugation</keyword>
<evidence type="ECO:0000256" key="6">
    <source>
        <dbReference type="ARBA" id="ARBA00022679"/>
    </source>
</evidence>
<accession>A0ABQ9K0F5</accession>
<comment type="caution">
    <text evidence="18">The sequence shown here is derived from an EMBL/GenBank/DDBJ whole genome shotgun (WGS) entry which is preliminary data.</text>
</comment>
<evidence type="ECO:0000259" key="17">
    <source>
        <dbReference type="PROSITE" id="PS50089"/>
    </source>
</evidence>
<evidence type="ECO:0000256" key="15">
    <source>
        <dbReference type="SAM" id="MobiDB-lite"/>
    </source>
</evidence>
<feature type="compositionally biased region" description="Polar residues" evidence="15">
    <location>
        <begin position="409"/>
        <end position="421"/>
    </location>
</feature>
<comment type="pathway">
    <text evidence="2">Protein modification; protein ubiquitination.</text>
</comment>
<dbReference type="Pfam" id="PF00018">
    <property type="entry name" value="SH3_1"/>
    <property type="match status" value="3"/>
</dbReference>
<feature type="compositionally biased region" description="Polar residues" evidence="15">
    <location>
        <begin position="712"/>
        <end position="731"/>
    </location>
</feature>
<evidence type="ECO:0000256" key="8">
    <source>
        <dbReference type="ARBA" id="ARBA00022737"/>
    </source>
</evidence>
<dbReference type="PRINTS" id="PR00499">
    <property type="entry name" value="P67PHOX"/>
</dbReference>
<proteinExistence type="inferred from homology"/>
<dbReference type="PROSITE" id="PS00518">
    <property type="entry name" value="ZF_RING_1"/>
    <property type="match status" value="1"/>
</dbReference>
<dbReference type="CDD" id="cd11787">
    <property type="entry name" value="SH3_SH3RF_2"/>
    <property type="match status" value="1"/>
</dbReference>
<feature type="domain" description="RING-type" evidence="17">
    <location>
        <begin position="12"/>
        <end position="53"/>
    </location>
</feature>
<dbReference type="InterPro" id="IPR050384">
    <property type="entry name" value="Endophilin_SH3RF"/>
</dbReference>
<evidence type="ECO:0000313" key="18">
    <source>
        <dbReference type="EMBL" id="KAJ8984085.1"/>
    </source>
</evidence>
<feature type="compositionally biased region" description="Polar residues" evidence="15">
    <location>
        <begin position="371"/>
        <end position="401"/>
    </location>
</feature>
<feature type="domain" description="SH3" evidence="16">
    <location>
        <begin position="460"/>
        <end position="521"/>
    </location>
</feature>
<keyword evidence="5 14" id="KW-0728">SH3 domain</keyword>
<feature type="domain" description="SH3" evidence="16">
    <location>
        <begin position="754"/>
        <end position="813"/>
    </location>
</feature>
<dbReference type="PANTHER" id="PTHR14167:SF51">
    <property type="entry name" value="RING-TYPE E3 UBIQUITIN TRANSFERASE"/>
    <property type="match status" value="1"/>
</dbReference>
<dbReference type="InterPro" id="IPR013083">
    <property type="entry name" value="Znf_RING/FYVE/PHD"/>
</dbReference>
<dbReference type="SMART" id="SM00184">
    <property type="entry name" value="RING"/>
    <property type="match status" value="1"/>
</dbReference>
<dbReference type="PROSITE" id="PS50089">
    <property type="entry name" value="ZF_RING_2"/>
    <property type="match status" value="1"/>
</dbReference>
<evidence type="ECO:0000256" key="2">
    <source>
        <dbReference type="ARBA" id="ARBA00004906"/>
    </source>
</evidence>
<feature type="domain" description="SH3" evidence="16">
    <location>
        <begin position="127"/>
        <end position="186"/>
    </location>
</feature>
<dbReference type="SUPFAM" id="SSF50044">
    <property type="entry name" value="SH3-domain"/>
    <property type="match status" value="4"/>
</dbReference>
<evidence type="ECO:0000256" key="7">
    <source>
        <dbReference type="ARBA" id="ARBA00022723"/>
    </source>
</evidence>
<feature type="compositionally biased region" description="Polar residues" evidence="15">
    <location>
        <begin position="542"/>
        <end position="557"/>
    </location>
</feature>
<keyword evidence="19" id="KW-1185">Reference proteome</keyword>
<evidence type="ECO:0000256" key="12">
    <source>
        <dbReference type="ARBA" id="ARBA00022843"/>
    </source>
</evidence>
<feature type="region of interest" description="Disordered" evidence="15">
    <location>
        <begin position="259"/>
        <end position="286"/>
    </location>
</feature>
<evidence type="ECO:0000256" key="13">
    <source>
        <dbReference type="PROSITE-ProRule" id="PRU00175"/>
    </source>
</evidence>
<feature type="compositionally biased region" description="Low complexity" evidence="15">
    <location>
        <begin position="315"/>
        <end position="347"/>
    </location>
</feature>
<evidence type="ECO:0000256" key="5">
    <source>
        <dbReference type="ARBA" id="ARBA00022443"/>
    </source>
</evidence>
<evidence type="ECO:0000256" key="9">
    <source>
        <dbReference type="ARBA" id="ARBA00022771"/>
    </source>
</evidence>
<feature type="region of interest" description="Disordered" evidence="15">
    <location>
        <begin position="302"/>
        <end position="423"/>
    </location>
</feature>
<dbReference type="CDD" id="cd11786">
    <property type="entry name" value="SH3_SH3RF_1"/>
    <property type="match status" value="1"/>
</dbReference>
<evidence type="ECO:0000256" key="3">
    <source>
        <dbReference type="ARBA" id="ARBA00008649"/>
    </source>
</evidence>
<evidence type="ECO:0000256" key="4">
    <source>
        <dbReference type="ARBA" id="ARBA00012483"/>
    </source>
</evidence>
<protein>
    <recommendedName>
        <fullName evidence="4">RING-type E3 ubiquitin transferase</fullName>
        <ecNumber evidence="4">2.3.2.27</ecNumber>
    </recommendedName>
</protein>
<dbReference type="Proteomes" id="UP001162164">
    <property type="component" value="Unassembled WGS sequence"/>
</dbReference>
<keyword evidence="10" id="KW-0833">Ubl conjugation pathway</keyword>
<dbReference type="InterPro" id="IPR001452">
    <property type="entry name" value="SH3_domain"/>
</dbReference>
<feature type="compositionally biased region" description="Polar residues" evidence="15">
    <location>
        <begin position="566"/>
        <end position="589"/>
    </location>
</feature>
<dbReference type="CDD" id="cd11785">
    <property type="entry name" value="SH3_SH3RF_C"/>
    <property type="match status" value="1"/>
</dbReference>
<dbReference type="SUPFAM" id="SSF57850">
    <property type="entry name" value="RING/U-box"/>
    <property type="match status" value="1"/>
</dbReference>
<dbReference type="PROSITE" id="PS50002">
    <property type="entry name" value="SH3"/>
    <property type="match status" value="4"/>
</dbReference>
<feature type="compositionally biased region" description="Polar residues" evidence="15">
    <location>
        <begin position="302"/>
        <end position="314"/>
    </location>
</feature>
<feature type="domain" description="SH3" evidence="16">
    <location>
        <begin position="189"/>
        <end position="251"/>
    </location>
</feature>
<dbReference type="PANTHER" id="PTHR14167">
    <property type="entry name" value="SH3 DOMAIN-CONTAINING"/>
    <property type="match status" value="1"/>
</dbReference>
<organism evidence="18 19">
    <name type="scientific">Molorchus minor</name>
    <dbReference type="NCBI Taxonomy" id="1323400"/>
    <lineage>
        <taxon>Eukaryota</taxon>
        <taxon>Metazoa</taxon>
        <taxon>Ecdysozoa</taxon>
        <taxon>Arthropoda</taxon>
        <taxon>Hexapoda</taxon>
        <taxon>Insecta</taxon>
        <taxon>Pterygota</taxon>
        <taxon>Neoptera</taxon>
        <taxon>Endopterygota</taxon>
        <taxon>Coleoptera</taxon>
        <taxon>Polyphaga</taxon>
        <taxon>Cucujiformia</taxon>
        <taxon>Chrysomeloidea</taxon>
        <taxon>Cerambycidae</taxon>
        <taxon>Lamiinae</taxon>
        <taxon>Monochamini</taxon>
        <taxon>Molorchus</taxon>
    </lineage>
</organism>
<keyword evidence="9 13" id="KW-0863">Zinc-finger</keyword>
<comment type="catalytic activity">
    <reaction evidence="1">
        <text>S-ubiquitinyl-[E2 ubiquitin-conjugating enzyme]-L-cysteine + [acceptor protein]-L-lysine = [E2 ubiquitin-conjugating enzyme]-L-cysteine + N(6)-ubiquitinyl-[acceptor protein]-L-lysine.</text>
        <dbReference type="EC" id="2.3.2.27"/>
    </reaction>
</comment>
<dbReference type="CDD" id="cd16750">
    <property type="entry name" value="RING-HC_SH3RF3"/>
    <property type="match status" value="1"/>
</dbReference>
<dbReference type="SMART" id="SM00326">
    <property type="entry name" value="SH3"/>
    <property type="match status" value="4"/>
</dbReference>
<dbReference type="InterPro" id="IPR001841">
    <property type="entry name" value="Znf_RING"/>
</dbReference>
<dbReference type="PRINTS" id="PR00452">
    <property type="entry name" value="SH3DOMAIN"/>
</dbReference>
<feature type="region of interest" description="Disordered" evidence="15">
    <location>
        <begin position="521"/>
        <end position="589"/>
    </location>
</feature>
<dbReference type="Gene3D" id="2.30.30.40">
    <property type="entry name" value="SH3 Domains"/>
    <property type="match status" value="4"/>
</dbReference>
<keyword evidence="8" id="KW-0677">Repeat</keyword>
<gene>
    <name evidence="18" type="ORF">NQ317_012741</name>
</gene>
<evidence type="ECO:0000256" key="10">
    <source>
        <dbReference type="ARBA" id="ARBA00022786"/>
    </source>
</evidence>
<evidence type="ECO:0000256" key="1">
    <source>
        <dbReference type="ARBA" id="ARBA00000900"/>
    </source>
</evidence>
<dbReference type="Gene3D" id="3.30.40.10">
    <property type="entry name" value="Zinc/RING finger domain, C3HC4 (zinc finger)"/>
    <property type="match status" value="1"/>
</dbReference>
<dbReference type="EC" id="2.3.2.27" evidence="4"/>
<feature type="region of interest" description="Disordered" evidence="15">
    <location>
        <begin position="697"/>
        <end position="746"/>
    </location>
</feature>
<dbReference type="InterPro" id="IPR035816">
    <property type="entry name" value="SH3RF1/SH3RF3_SH3_4"/>
</dbReference>
<dbReference type="Pfam" id="PF14604">
    <property type="entry name" value="SH3_9"/>
    <property type="match status" value="1"/>
</dbReference>
<dbReference type="Pfam" id="PF00097">
    <property type="entry name" value="zf-C3HC4"/>
    <property type="match status" value="1"/>
</dbReference>
<dbReference type="InterPro" id="IPR018957">
    <property type="entry name" value="Znf_C3HC4_RING-type"/>
</dbReference>
<keyword evidence="11" id="KW-0862">Zinc</keyword>
<name>A0ABQ9K0F5_9CUCU</name>
<evidence type="ECO:0000256" key="11">
    <source>
        <dbReference type="ARBA" id="ARBA00022833"/>
    </source>
</evidence>
<dbReference type="CDD" id="cd11783">
    <property type="entry name" value="SH3_SH3RF_3"/>
    <property type="match status" value="1"/>
</dbReference>
<reference evidence="18" key="1">
    <citation type="journal article" date="2023" name="Insect Mol. Biol.">
        <title>Genome sequencing provides insights into the evolution of gene families encoding plant cell wall-degrading enzymes in longhorned beetles.</title>
        <authorList>
            <person name="Shin N.R."/>
            <person name="Okamura Y."/>
            <person name="Kirsch R."/>
            <person name="Pauchet Y."/>
        </authorList>
    </citation>
    <scope>NUCLEOTIDE SEQUENCE</scope>
    <source>
        <strain evidence="18">MMC_N1</strain>
    </source>
</reference>
<evidence type="ECO:0000256" key="14">
    <source>
        <dbReference type="PROSITE-ProRule" id="PRU00192"/>
    </source>
</evidence>
<dbReference type="EMBL" id="JAPWTJ010000047">
    <property type="protein sequence ID" value="KAJ8984085.1"/>
    <property type="molecule type" value="Genomic_DNA"/>
</dbReference>
<sequence length="813" mass="89570">MDEGTLNDLLECSVCLERLDTSSKVLPCQHTFCKKCLEEIVQKHKELRCPECRILVQIKVDDLPPNVLLMRILEGMRNAIPKRTHRINRCSPNQVSTPVLHPTPVHQQHATVEHRITSNKQNSHLVPHQPYAKAMYHYISKEAGDLSFKRGDIIILRKRIDSHWYQGECAGKQGVFPLSYVQIITPVPSHIPQCKALYDFRMTNDEEEGCLAFNKGDIINVIRRVDENWAEGKLDGRIGIFPLAFVEMNNLARSLMKLSSNAQPGPSRLAPPTPTAEDSSPLIPTDHSRNVVSQQIAQNVTLHSQPPVQQGTLITSDSSSTVSSGSSSTPNISSSNTSSTSSTAPSSPASPPPRNQALPPKTITQKPDILLNSNKCSTPQRSPQAQNSRSAEGLTSSPQQQNKEKRHSFTSLTTPQHPSTNHNRHSAEILANEGQVSSAHSQIPERNRRNGHSIAMCDMQLPAAYIALYPYKPQKADELELRKGGIYMVTERCQDGWYKGTSNRTQKCGVFPGNYVTLARGAPNPQSSSKEGAGDSKLPVSFTRSGKSVSSSRTASNPPELPPRSVSPSSATANAISSSWHGQQDTATVPLGRSSSAIMTGVNSVHLTAGNNTTLAKASDKLKERKEKGTVSLMRRLTNMKRSKSPPPSSYSMDNPVFEDTSLVVKPSPAHPVHVRSGSCPSQLLQIQPTEHHRLFGSTSQRHKHKERPSILNHSPSSRTTENPIGNSGSSPDIHRHRKSNSLDAGKVKTGVQTVRERFRCIAPYPPNSEYELELQVNDIIYVHKKRDDGWYKGTQQRTGKTGLFPASFVESY</sequence>
<dbReference type="InterPro" id="IPR028502">
    <property type="entry name" value="SH3RF3_RING-HC_Zfn"/>
</dbReference>